<keyword evidence="3" id="KW-1185">Reference proteome</keyword>
<dbReference type="AlphaFoldDB" id="A0A3T1D784"/>
<sequence>MKFTQNEKTNQRIERMTSQHAVVRIDIAKDVHAAQVTDYRGRVLSNRHLSFTNTREGFEKLGLWLQDIRGKYGKSDVIVGMEPTGHYWYNLANWLLEQGIEVVLVNPVTTHRNKENRDNSPSKNDPKDALVIADVVSRGYYTNYAPQSPYLTKSRPLRAIASIG</sequence>
<dbReference type="PANTHER" id="PTHR33055">
    <property type="entry name" value="TRANSPOSASE FOR INSERTION SEQUENCE ELEMENT IS1111A"/>
    <property type="match status" value="1"/>
</dbReference>
<organism evidence="2 3">
    <name type="scientific">Cohnella abietis</name>
    <dbReference type="NCBI Taxonomy" id="2507935"/>
    <lineage>
        <taxon>Bacteria</taxon>
        <taxon>Bacillati</taxon>
        <taxon>Bacillota</taxon>
        <taxon>Bacilli</taxon>
        <taxon>Bacillales</taxon>
        <taxon>Paenibacillaceae</taxon>
        <taxon>Cohnella</taxon>
    </lineage>
</organism>
<proteinExistence type="predicted"/>
<dbReference type="InterPro" id="IPR002525">
    <property type="entry name" value="Transp_IS110-like_N"/>
</dbReference>
<feature type="domain" description="Transposase IS110-like N-terminal" evidence="1">
    <location>
        <begin position="25"/>
        <end position="148"/>
    </location>
</feature>
<dbReference type="EMBL" id="AP019400">
    <property type="protein sequence ID" value="BBI33934.1"/>
    <property type="molecule type" value="Genomic_DNA"/>
</dbReference>
<dbReference type="Proteomes" id="UP000289856">
    <property type="component" value="Chromosome"/>
</dbReference>
<dbReference type="GO" id="GO:0004803">
    <property type="term" value="F:transposase activity"/>
    <property type="evidence" value="ECO:0007669"/>
    <property type="project" value="InterPro"/>
</dbReference>
<evidence type="ECO:0000259" key="1">
    <source>
        <dbReference type="Pfam" id="PF01548"/>
    </source>
</evidence>
<reference evidence="2 3" key="1">
    <citation type="submission" date="2019-01" db="EMBL/GenBank/DDBJ databases">
        <title>Complete genome sequence of Cohnella hallensis HS21 isolated from Korean fir (Abies koreana) rhizospheric soil.</title>
        <authorList>
            <person name="Jiang L."/>
            <person name="Kang S.W."/>
            <person name="Kim S."/>
            <person name="Jung J."/>
            <person name="Kim C.Y."/>
            <person name="Kim D.H."/>
            <person name="Kim S.W."/>
            <person name="Lee J."/>
        </authorList>
    </citation>
    <scope>NUCLEOTIDE SEQUENCE [LARGE SCALE GENOMIC DNA]</scope>
    <source>
        <strain evidence="2 3">HS21</strain>
    </source>
</reference>
<name>A0A3T1D784_9BACL</name>
<dbReference type="InterPro" id="IPR047650">
    <property type="entry name" value="Transpos_IS110"/>
</dbReference>
<dbReference type="GO" id="GO:0006313">
    <property type="term" value="P:DNA transposition"/>
    <property type="evidence" value="ECO:0007669"/>
    <property type="project" value="InterPro"/>
</dbReference>
<dbReference type="Pfam" id="PF01548">
    <property type="entry name" value="DEDD_Tnp_IS110"/>
    <property type="match status" value="1"/>
</dbReference>
<accession>A0A3T1D784</accession>
<dbReference type="KEGG" id="cohn:KCTCHS21_33330"/>
<protein>
    <recommendedName>
        <fullName evidence="1">Transposase IS110-like N-terminal domain-containing protein</fullName>
    </recommendedName>
</protein>
<gene>
    <name evidence="2" type="ORF">KCTCHS21_33330</name>
</gene>
<evidence type="ECO:0000313" key="2">
    <source>
        <dbReference type="EMBL" id="BBI33934.1"/>
    </source>
</evidence>
<dbReference type="GO" id="GO:0003677">
    <property type="term" value="F:DNA binding"/>
    <property type="evidence" value="ECO:0007669"/>
    <property type="project" value="InterPro"/>
</dbReference>
<evidence type="ECO:0000313" key="3">
    <source>
        <dbReference type="Proteomes" id="UP000289856"/>
    </source>
</evidence>